<proteinExistence type="inferred from homology"/>
<dbReference type="GO" id="GO:0005929">
    <property type="term" value="C:cilium"/>
    <property type="evidence" value="ECO:0007669"/>
    <property type="project" value="UniProtKB-UniRule"/>
</dbReference>
<dbReference type="GeneID" id="106673147"/>
<evidence type="ECO:0000256" key="7">
    <source>
        <dbReference type="ARBA" id="ARBA00023069"/>
    </source>
</evidence>
<dbReference type="RefSeq" id="XP_014260638.1">
    <property type="nucleotide sequence ID" value="XM_014405152.1"/>
</dbReference>
<dbReference type="EnsemblMetazoa" id="XM_014405153.1">
    <property type="protein sequence ID" value="XP_014260639.1"/>
    <property type="gene ID" value="LOC106673147"/>
</dbReference>
<dbReference type="InterPro" id="IPR023379">
    <property type="entry name" value="BART_dom"/>
</dbReference>
<evidence type="ECO:0000256" key="2">
    <source>
        <dbReference type="ARBA" id="ARBA00004123"/>
    </source>
</evidence>
<evidence type="ECO:0000256" key="11">
    <source>
        <dbReference type="ARBA" id="ARBA00023273"/>
    </source>
</evidence>
<evidence type="ECO:0000313" key="15">
    <source>
        <dbReference type="Proteomes" id="UP000494040"/>
    </source>
</evidence>
<keyword evidence="10 12" id="KW-0539">Nucleus</keyword>
<protein>
    <recommendedName>
        <fullName evidence="5 12">ADP-ribosylation factor-like protein 2-binding protein</fullName>
        <shortName evidence="12">ARF-like 2-binding protein</shortName>
    </recommendedName>
</protein>
<evidence type="ECO:0000256" key="4">
    <source>
        <dbReference type="ARBA" id="ARBA00009880"/>
    </source>
</evidence>
<dbReference type="InterPro" id="IPR042541">
    <property type="entry name" value="BART_sf"/>
</dbReference>
<evidence type="ECO:0000259" key="13">
    <source>
        <dbReference type="Pfam" id="PF11527"/>
    </source>
</evidence>
<organism evidence="14 15">
    <name type="scientific">Cimex lectularius</name>
    <name type="common">Bed bug</name>
    <name type="synonym">Acanthia lectularia</name>
    <dbReference type="NCBI Taxonomy" id="79782"/>
    <lineage>
        <taxon>Eukaryota</taxon>
        <taxon>Metazoa</taxon>
        <taxon>Ecdysozoa</taxon>
        <taxon>Arthropoda</taxon>
        <taxon>Hexapoda</taxon>
        <taxon>Insecta</taxon>
        <taxon>Pterygota</taxon>
        <taxon>Neoptera</taxon>
        <taxon>Paraneoptera</taxon>
        <taxon>Hemiptera</taxon>
        <taxon>Heteroptera</taxon>
        <taxon>Panheteroptera</taxon>
        <taxon>Cimicomorpha</taxon>
        <taxon>Cimicidae</taxon>
        <taxon>Cimex</taxon>
    </lineage>
</organism>
<reference evidence="14" key="1">
    <citation type="submission" date="2022-01" db="UniProtKB">
        <authorList>
            <consortium name="EnsemblMetazoa"/>
        </authorList>
    </citation>
    <scope>IDENTIFICATION</scope>
</reference>
<dbReference type="GO" id="GO:0005813">
    <property type="term" value="C:centrosome"/>
    <property type="evidence" value="ECO:0007669"/>
    <property type="project" value="UniProtKB-SubCell"/>
</dbReference>
<evidence type="ECO:0000256" key="3">
    <source>
        <dbReference type="ARBA" id="ARBA00004300"/>
    </source>
</evidence>
<comment type="subcellular location">
    <subcellularLocation>
        <location evidence="1 12">Cytoplasm</location>
        <location evidence="1 12">Cytoskeleton</location>
        <location evidence="1 12">Cilium basal body</location>
    </subcellularLocation>
    <subcellularLocation>
        <location evidence="3 12">Cytoplasm</location>
        <location evidence="3 12">Cytoskeleton</location>
        <location evidence="3 12">Microtubule organizing center</location>
        <location evidence="3 12">Centrosome</location>
    </subcellularLocation>
    <subcellularLocation>
        <location evidence="12">Cytoplasm</location>
    </subcellularLocation>
    <subcellularLocation>
        <location evidence="2 12">Nucleus</location>
    </subcellularLocation>
    <subcellularLocation>
        <location evidence="12">Mitochondrion intermembrane space</location>
    </subcellularLocation>
</comment>
<keyword evidence="15" id="KW-1185">Reference proteome</keyword>
<dbReference type="GO" id="GO:0005634">
    <property type="term" value="C:nucleus"/>
    <property type="evidence" value="ECO:0007669"/>
    <property type="project" value="UniProtKB-SubCell"/>
</dbReference>
<dbReference type="GO" id="GO:0005758">
    <property type="term" value="C:mitochondrial intermembrane space"/>
    <property type="evidence" value="ECO:0007669"/>
    <property type="project" value="UniProtKB-SubCell"/>
</dbReference>
<evidence type="ECO:0000256" key="8">
    <source>
        <dbReference type="ARBA" id="ARBA00023128"/>
    </source>
</evidence>
<evidence type="ECO:0000256" key="6">
    <source>
        <dbReference type="ARBA" id="ARBA00022490"/>
    </source>
</evidence>
<keyword evidence="8 12" id="KW-0496">Mitochondrion</keyword>
<dbReference type="PANTHER" id="PTHR15487:SF4">
    <property type="entry name" value="ADP-RIBOSYLATION FACTOR-LIKE PROTEIN 2-BINDING PROTEIN"/>
    <property type="match status" value="1"/>
</dbReference>
<evidence type="ECO:0000256" key="5">
    <source>
        <dbReference type="ARBA" id="ARBA00014849"/>
    </source>
</evidence>
<dbReference type="PANTHER" id="PTHR15487">
    <property type="entry name" value="ADP-RIBOSYLATION FACTOR-LIKE PROTEIN 2-BINDING PROTEIN"/>
    <property type="match status" value="1"/>
</dbReference>
<evidence type="ECO:0000256" key="10">
    <source>
        <dbReference type="ARBA" id="ARBA00023242"/>
    </source>
</evidence>
<keyword evidence="9 12" id="KW-0206">Cytoskeleton</keyword>
<dbReference type="InterPro" id="IPR038849">
    <property type="entry name" value="ARL2BP"/>
</dbReference>
<dbReference type="Proteomes" id="UP000494040">
    <property type="component" value="Unassembled WGS sequence"/>
</dbReference>
<dbReference type="Gene3D" id="1.20.1520.10">
    <property type="entry name" value="ADP-ribosylation factor-like 2-binding protein, domain"/>
    <property type="match status" value="1"/>
</dbReference>
<evidence type="ECO:0000256" key="12">
    <source>
        <dbReference type="RuleBase" id="RU367099"/>
    </source>
</evidence>
<dbReference type="OMA" id="CKIFYIF"/>
<comment type="similarity">
    <text evidence="4 12">Belongs to the ARL2BP family.</text>
</comment>
<name>A0A8I6SAV9_CIMLE</name>
<keyword evidence="6 12" id="KW-0963">Cytoplasm</keyword>
<dbReference type="Pfam" id="PF11527">
    <property type="entry name" value="ARL2_Bind_BART"/>
    <property type="match status" value="1"/>
</dbReference>
<evidence type="ECO:0000313" key="14">
    <source>
        <dbReference type="EnsemblMetazoa" id="XP_014260638.1"/>
    </source>
</evidence>
<keyword evidence="7 12" id="KW-0969">Cilium</keyword>
<feature type="domain" description="BART" evidence="13">
    <location>
        <begin position="13"/>
        <end position="126"/>
    </location>
</feature>
<sequence length="144" mass="17168">MCAISLPLEETYFDKIVGHLEDILIDSNFQKIQKEFLDKHWTEFDEGEENKLMYTEIFDNYVATIEQCIEDRLKQEIPNFNMEFFQNELRKNKGILEGEVFDMLYTLSDFSAFKELMLDYRAEKEGRIIDLSQDIKVVPFKMPV</sequence>
<dbReference type="OrthoDB" id="302784at2759"/>
<comment type="function">
    <text evidence="12">Plays a role as an effector of the ADP-ribosylation factor-like protein 2, ARL2.</text>
</comment>
<evidence type="ECO:0000256" key="1">
    <source>
        <dbReference type="ARBA" id="ARBA00004120"/>
    </source>
</evidence>
<dbReference type="EnsemblMetazoa" id="XM_014405152.1">
    <property type="protein sequence ID" value="XP_014260638.1"/>
    <property type="gene ID" value="LOC106673147"/>
</dbReference>
<keyword evidence="11 12" id="KW-0966">Cell projection</keyword>
<dbReference type="AlphaFoldDB" id="A0A8I6SAV9"/>
<accession>A0A8I6SAV9</accession>
<evidence type="ECO:0000256" key="9">
    <source>
        <dbReference type="ARBA" id="ARBA00023212"/>
    </source>
</evidence>
<dbReference type="RefSeq" id="XP_014260639.1">
    <property type="nucleotide sequence ID" value="XM_014405153.1"/>
</dbReference>
<dbReference type="GO" id="GO:0051457">
    <property type="term" value="P:maintenance of protein location in nucleus"/>
    <property type="evidence" value="ECO:0007669"/>
    <property type="project" value="TreeGrafter"/>
</dbReference>